<dbReference type="EMBL" id="CP017080">
    <property type="protein sequence ID" value="AOH54727.1"/>
    <property type="molecule type" value="Genomic_DNA"/>
</dbReference>
<organism evidence="1 2">
    <name type="scientific">Peribacillus muralis</name>
    <dbReference type="NCBI Taxonomy" id="264697"/>
    <lineage>
        <taxon>Bacteria</taxon>
        <taxon>Bacillati</taxon>
        <taxon>Bacillota</taxon>
        <taxon>Bacilli</taxon>
        <taxon>Bacillales</taxon>
        <taxon>Bacillaceae</taxon>
        <taxon>Peribacillus</taxon>
    </lineage>
</organism>
<accession>A0A1B3XNF2</accession>
<keyword evidence="2" id="KW-1185">Reference proteome</keyword>
<protein>
    <submittedName>
        <fullName evidence="1">Uncharacterized protein</fullName>
    </submittedName>
</protein>
<proteinExistence type="predicted"/>
<name>A0A1B3XNF2_9BACI</name>
<reference evidence="1 2" key="1">
    <citation type="submission" date="2016-08" db="EMBL/GenBank/DDBJ databases">
        <title>Complete genome sequence of Bacillus muralis G25-68, a strain with toxicity to nematodes.</title>
        <authorList>
            <person name="Zheng Z."/>
        </authorList>
    </citation>
    <scope>NUCLEOTIDE SEQUENCE [LARGE SCALE GENOMIC DNA]</scope>
    <source>
        <strain evidence="1 2">G25-68</strain>
    </source>
</reference>
<dbReference type="Proteomes" id="UP000077926">
    <property type="component" value="Chromosome"/>
</dbReference>
<evidence type="ECO:0000313" key="1">
    <source>
        <dbReference type="EMBL" id="AOH54727.1"/>
    </source>
</evidence>
<sequence>MQFTLKVTEKYFMWNMPARWMKLNYLYYGRESYFYDIQQNEKLGGNNLIGFSACILEIKGP</sequence>
<gene>
    <name evidence="1" type="ORF">ABE28_010230</name>
</gene>
<evidence type="ECO:0000313" key="2">
    <source>
        <dbReference type="Proteomes" id="UP000077926"/>
    </source>
</evidence>
<dbReference type="AlphaFoldDB" id="A0A1B3XNF2"/>
<dbReference type="KEGG" id="bmur:ABE28_010230"/>